<keyword evidence="1" id="KW-1133">Transmembrane helix</keyword>
<proteinExistence type="predicted"/>
<dbReference type="InterPro" id="IPR014717">
    <property type="entry name" value="Transl_elong_EF1B/ribsomal_bS6"/>
</dbReference>
<evidence type="ECO:0000256" key="1">
    <source>
        <dbReference type="SAM" id="Phobius"/>
    </source>
</evidence>
<dbReference type="Gene3D" id="3.30.70.60">
    <property type="match status" value="1"/>
</dbReference>
<accession>A0A1G1VQP0</accession>
<comment type="caution">
    <text evidence="2">The sequence shown here is derived from an EMBL/GenBank/DDBJ whole genome shotgun (WGS) entry which is preliminary data.</text>
</comment>
<dbReference type="AlphaFoldDB" id="A0A1G1VQP0"/>
<dbReference type="EMBL" id="MHCH01000021">
    <property type="protein sequence ID" value="OGY17547.1"/>
    <property type="molecule type" value="Genomic_DNA"/>
</dbReference>
<feature type="transmembrane region" description="Helical" evidence="1">
    <location>
        <begin position="27"/>
        <end position="49"/>
    </location>
</feature>
<evidence type="ECO:0000313" key="3">
    <source>
        <dbReference type="Proteomes" id="UP000177324"/>
    </source>
</evidence>
<dbReference type="Proteomes" id="UP000177324">
    <property type="component" value="Unassembled WGS sequence"/>
</dbReference>
<keyword evidence="1" id="KW-0472">Membrane</keyword>
<evidence type="ECO:0000313" key="2">
    <source>
        <dbReference type="EMBL" id="OGY17547.1"/>
    </source>
</evidence>
<organism evidence="2 3">
    <name type="scientific">Candidatus Chisholmbacteria bacterium RIFCSPHIGHO2_01_FULL_48_12</name>
    <dbReference type="NCBI Taxonomy" id="1797589"/>
    <lineage>
        <taxon>Bacteria</taxon>
        <taxon>Candidatus Chisholmiibacteriota</taxon>
    </lineage>
</organism>
<protein>
    <submittedName>
        <fullName evidence="2">Uncharacterized protein</fullName>
    </submittedName>
</protein>
<dbReference type="STRING" id="1797589.A2784_01430"/>
<gene>
    <name evidence="2" type="ORF">A2784_01430</name>
</gene>
<keyword evidence="1" id="KW-0812">Transmembrane</keyword>
<sequence length="230" mass="26073">MPFDYREEYQRYQRYYLNLRRFYQQPVAQVSIFVVMSFMTVSFFSVFAIRPTLITISSLIREIEDKREIDSQLDQKVAGLSRVQAEYTQAQVDAPKVWRAMPDRPEVANLIWQLELAAVRNGLKLINLQVEPVTLTGDLPSRQVIDPEAQTRRATAGKGKDWPKIEVGVTVGGSLTQIKELMQAINNLGRVMVVKEATWATGTPFLQKEGVAITVSLRGEVYFTKEADAG</sequence>
<name>A0A1G1VQP0_9BACT</name>
<reference evidence="2 3" key="1">
    <citation type="journal article" date="2016" name="Nat. Commun.">
        <title>Thousands of microbial genomes shed light on interconnected biogeochemical processes in an aquifer system.</title>
        <authorList>
            <person name="Anantharaman K."/>
            <person name="Brown C.T."/>
            <person name="Hug L.A."/>
            <person name="Sharon I."/>
            <person name="Castelle C.J."/>
            <person name="Probst A.J."/>
            <person name="Thomas B.C."/>
            <person name="Singh A."/>
            <person name="Wilkins M.J."/>
            <person name="Karaoz U."/>
            <person name="Brodie E.L."/>
            <person name="Williams K.H."/>
            <person name="Hubbard S.S."/>
            <person name="Banfield J.F."/>
        </authorList>
    </citation>
    <scope>NUCLEOTIDE SEQUENCE [LARGE SCALE GENOMIC DNA]</scope>
</reference>